<dbReference type="GO" id="GO:0005524">
    <property type="term" value="F:ATP binding"/>
    <property type="evidence" value="ECO:0007669"/>
    <property type="project" value="UniProtKB-KW"/>
</dbReference>
<name>A0A170ZNU8_9BACT</name>
<dbReference type="PROSITE" id="PS51278">
    <property type="entry name" value="GATASE_TYPE_2"/>
    <property type="match status" value="1"/>
</dbReference>
<dbReference type="NCBIfam" id="TIGR01536">
    <property type="entry name" value="asn_synth_AEB"/>
    <property type="match status" value="1"/>
</dbReference>
<evidence type="ECO:0000256" key="4">
    <source>
        <dbReference type="ARBA" id="ARBA00022741"/>
    </source>
</evidence>
<dbReference type="STRING" id="681398.PJIAN_3179"/>
<dbReference type="CDD" id="cd01991">
    <property type="entry name" value="Asn_synthase_B_C"/>
    <property type="match status" value="1"/>
</dbReference>
<dbReference type="InterPro" id="IPR033738">
    <property type="entry name" value="AsnB_N"/>
</dbReference>
<dbReference type="AlphaFoldDB" id="A0A170ZNU8"/>
<comment type="pathway">
    <text evidence="1">Amino-acid biosynthesis; L-asparagine biosynthesis; L-asparagine from L-aspartate (L-Gln route): step 1/1.</text>
</comment>
<feature type="domain" description="Glutamine amidotransferase type-2" evidence="10">
    <location>
        <begin position="2"/>
        <end position="214"/>
    </location>
</feature>
<dbReference type="GO" id="GO:0004066">
    <property type="term" value="F:asparagine synthase (glutamine-hydrolyzing) activity"/>
    <property type="evidence" value="ECO:0007669"/>
    <property type="project" value="UniProtKB-EC"/>
</dbReference>
<sequence length="599" mass="69829">MCGISAIYRYTRISDDDRQRLTQMNREMHYRGPDENDVWSDDTCGLAHTRLSIIGLENGRQPLFSKDKSLVLICNGEIYNYIELKKELEAKGHHFSSDSDSETILHLYEEYGVKCLEHLRGMFAFCLWNTTTKQLFAARDRIGEKTLYYSQLPCGVVFSTELKAILHQYIEKPQIDLQQLAISIRYNYPFDKKNTYVNSIKRIEPGEYILVDQSGMRFHTYWKPFARPTFNGTFEQAKTETLRLMQESVNLCLRSDVPIGVLLSGGIDSSAIAALAKESGREVHVVTAGYKGNYDCDERAIAKRFAKEKGLIYHEIELDARDFKDLFWEYSQYIDEPICDVSSMSQWALYKKAKEMGFTVLLGGLGGDELFYGYPSTNALAESLKLSHEHQALFPFKGTERKIRFLRFLATNWRHILFAGYSLGYTPKSVVHWTYEDYKKFAETASFTLDDDRYNFKDADVYIPLEKPGNEIEQMNYFEFSYFMTMLCLYLADRQGMGNSVEIRSPLIDYKLVEFVFSLPVEMKYRRGNPKYFLKETLKELVPNYILNGAKRGFTPPQDFIHELIQDYQYRVLSSEHRFFNSILADRLLDLQINRYENR</sequence>
<dbReference type="Proteomes" id="UP000076586">
    <property type="component" value="Unassembled WGS sequence"/>
</dbReference>
<dbReference type="EMBL" id="BDCR01000003">
    <property type="protein sequence ID" value="GAT62868.1"/>
    <property type="molecule type" value="Genomic_DNA"/>
</dbReference>
<protein>
    <recommendedName>
        <fullName evidence="3">asparagine synthase (glutamine-hydrolyzing)</fullName>
        <ecNumber evidence="3">6.3.5.4</ecNumber>
    </recommendedName>
</protein>
<dbReference type="InterPro" id="IPR029055">
    <property type="entry name" value="Ntn_hydrolases_N"/>
</dbReference>
<dbReference type="SUPFAM" id="SSF56235">
    <property type="entry name" value="N-terminal nucleophile aminohydrolases (Ntn hydrolases)"/>
    <property type="match status" value="1"/>
</dbReference>
<evidence type="ECO:0000256" key="2">
    <source>
        <dbReference type="ARBA" id="ARBA00005752"/>
    </source>
</evidence>
<dbReference type="Gene3D" id="3.60.20.10">
    <property type="entry name" value="Glutamine Phosphoribosylpyrophosphate, subunit 1, domain 1"/>
    <property type="match status" value="1"/>
</dbReference>
<evidence type="ECO:0000256" key="5">
    <source>
        <dbReference type="ARBA" id="ARBA00022840"/>
    </source>
</evidence>
<proteinExistence type="inferred from homology"/>
<dbReference type="InterPro" id="IPR001962">
    <property type="entry name" value="Asn_synthase"/>
</dbReference>
<dbReference type="PANTHER" id="PTHR43284:SF1">
    <property type="entry name" value="ASPARAGINE SYNTHETASE"/>
    <property type="match status" value="1"/>
</dbReference>
<gene>
    <name evidence="11" type="ORF">PJIAN_3179</name>
</gene>
<keyword evidence="5 9" id="KW-0067">ATP-binding</keyword>
<organism evidence="11 12">
    <name type="scientific">Paludibacter jiangxiensis</name>
    <dbReference type="NCBI Taxonomy" id="681398"/>
    <lineage>
        <taxon>Bacteria</taxon>
        <taxon>Pseudomonadati</taxon>
        <taxon>Bacteroidota</taxon>
        <taxon>Bacteroidia</taxon>
        <taxon>Bacteroidales</taxon>
        <taxon>Paludibacteraceae</taxon>
        <taxon>Paludibacter</taxon>
    </lineage>
</organism>
<dbReference type="InterPro" id="IPR014729">
    <property type="entry name" value="Rossmann-like_a/b/a_fold"/>
</dbReference>
<accession>A0A170ZNU8</accession>
<dbReference type="InterPro" id="IPR006426">
    <property type="entry name" value="Asn_synth_AEB"/>
</dbReference>
<dbReference type="SUPFAM" id="SSF52402">
    <property type="entry name" value="Adenine nucleotide alpha hydrolases-like"/>
    <property type="match status" value="1"/>
</dbReference>
<keyword evidence="4 9" id="KW-0547">Nucleotide-binding</keyword>
<keyword evidence="6 8" id="KW-0315">Glutamine amidotransferase</keyword>
<evidence type="ECO:0000313" key="11">
    <source>
        <dbReference type="EMBL" id="GAT62868.1"/>
    </source>
</evidence>
<feature type="binding site" evidence="9">
    <location>
        <position position="262"/>
    </location>
    <ligand>
        <name>ATP</name>
        <dbReference type="ChEBI" id="CHEBI:30616"/>
    </ligand>
</feature>
<dbReference type="Pfam" id="PF13537">
    <property type="entry name" value="GATase_7"/>
    <property type="match status" value="1"/>
</dbReference>
<dbReference type="PANTHER" id="PTHR43284">
    <property type="entry name" value="ASPARAGINE SYNTHETASE (GLUTAMINE-HYDROLYZING)"/>
    <property type="match status" value="1"/>
</dbReference>
<dbReference type="InterPro" id="IPR051786">
    <property type="entry name" value="ASN_synthetase/amidase"/>
</dbReference>
<keyword evidence="8" id="KW-0061">Asparagine biosynthesis</keyword>
<evidence type="ECO:0000256" key="8">
    <source>
        <dbReference type="PIRSR" id="PIRSR001589-1"/>
    </source>
</evidence>
<evidence type="ECO:0000256" key="6">
    <source>
        <dbReference type="ARBA" id="ARBA00022962"/>
    </source>
</evidence>
<dbReference type="EC" id="6.3.5.4" evidence="3"/>
<dbReference type="Gene3D" id="3.40.50.620">
    <property type="entry name" value="HUPs"/>
    <property type="match status" value="1"/>
</dbReference>
<comment type="caution">
    <text evidence="11">The sequence shown here is derived from an EMBL/GenBank/DDBJ whole genome shotgun (WGS) entry which is preliminary data.</text>
</comment>
<keyword evidence="8" id="KW-0028">Amino-acid biosynthesis</keyword>
<dbReference type="PIRSF" id="PIRSF001589">
    <property type="entry name" value="Asn_synthetase_glu-h"/>
    <property type="match status" value="1"/>
</dbReference>
<evidence type="ECO:0000259" key="10">
    <source>
        <dbReference type="PROSITE" id="PS51278"/>
    </source>
</evidence>
<evidence type="ECO:0000256" key="9">
    <source>
        <dbReference type="PIRSR" id="PIRSR001589-2"/>
    </source>
</evidence>
<dbReference type="InterPro" id="IPR017932">
    <property type="entry name" value="GATase_2_dom"/>
</dbReference>
<comment type="catalytic activity">
    <reaction evidence="7">
        <text>L-aspartate + L-glutamine + ATP + H2O = L-asparagine + L-glutamate + AMP + diphosphate + H(+)</text>
        <dbReference type="Rhea" id="RHEA:12228"/>
        <dbReference type="ChEBI" id="CHEBI:15377"/>
        <dbReference type="ChEBI" id="CHEBI:15378"/>
        <dbReference type="ChEBI" id="CHEBI:29985"/>
        <dbReference type="ChEBI" id="CHEBI:29991"/>
        <dbReference type="ChEBI" id="CHEBI:30616"/>
        <dbReference type="ChEBI" id="CHEBI:33019"/>
        <dbReference type="ChEBI" id="CHEBI:58048"/>
        <dbReference type="ChEBI" id="CHEBI:58359"/>
        <dbReference type="ChEBI" id="CHEBI:456215"/>
        <dbReference type="EC" id="6.3.5.4"/>
    </reaction>
</comment>
<dbReference type="OrthoDB" id="9763290at2"/>
<feature type="binding site" evidence="9">
    <location>
        <position position="100"/>
    </location>
    <ligand>
        <name>L-glutamine</name>
        <dbReference type="ChEBI" id="CHEBI:58359"/>
    </ligand>
</feature>
<evidence type="ECO:0000256" key="3">
    <source>
        <dbReference type="ARBA" id="ARBA00012737"/>
    </source>
</evidence>
<evidence type="ECO:0000256" key="1">
    <source>
        <dbReference type="ARBA" id="ARBA00005187"/>
    </source>
</evidence>
<reference evidence="12" key="2">
    <citation type="journal article" date="2017" name="Genome Announc.">
        <title>Draft genome sequence of Paludibacter jiangxiensis NM7(T), a propionate-producing fermentative bacterium.</title>
        <authorList>
            <person name="Qiu Y.-L."/>
            <person name="Tourlousse D.M."/>
            <person name="Matsuura N."/>
            <person name="Ohashi A."/>
            <person name="Sekiguchi Y."/>
        </authorList>
    </citation>
    <scope>NUCLEOTIDE SEQUENCE [LARGE SCALE GENOMIC DNA]</scope>
    <source>
        <strain evidence="12">NM7</strain>
    </source>
</reference>
<reference evidence="12" key="1">
    <citation type="submission" date="2016-04" db="EMBL/GenBank/DDBJ databases">
        <title>Draft genome sequence of Paludibacter jiangxiensis strain NM7.</title>
        <authorList>
            <person name="Qiu Y."/>
            <person name="Matsuura N."/>
            <person name="Ohashi A."/>
            <person name="Tourlousse M.D."/>
            <person name="Sekiguchi Y."/>
        </authorList>
    </citation>
    <scope>NUCLEOTIDE SEQUENCE [LARGE SCALE GENOMIC DNA]</scope>
    <source>
        <strain evidence="12">NM7</strain>
    </source>
</reference>
<comment type="similarity">
    <text evidence="2">Belongs to the asparagine synthetase family.</text>
</comment>
<dbReference type="RefSeq" id="WP_068703564.1">
    <property type="nucleotide sequence ID" value="NZ_BDCR01000003.1"/>
</dbReference>
<dbReference type="GO" id="GO:0006529">
    <property type="term" value="P:asparagine biosynthetic process"/>
    <property type="evidence" value="ECO:0007669"/>
    <property type="project" value="UniProtKB-KW"/>
</dbReference>
<keyword evidence="12" id="KW-1185">Reference proteome</keyword>
<dbReference type="Pfam" id="PF00733">
    <property type="entry name" value="Asn_synthase"/>
    <property type="match status" value="1"/>
</dbReference>
<dbReference type="CDD" id="cd00712">
    <property type="entry name" value="AsnB"/>
    <property type="match status" value="1"/>
</dbReference>
<feature type="active site" description="For GATase activity" evidence="8">
    <location>
        <position position="2"/>
    </location>
</feature>
<evidence type="ECO:0000256" key="7">
    <source>
        <dbReference type="ARBA" id="ARBA00048741"/>
    </source>
</evidence>
<evidence type="ECO:0000313" key="12">
    <source>
        <dbReference type="Proteomes" id="UP000076586"/>
    </source>
</evidence>